<dbReference type="OMA" id="LEVNYHT"/>
<name>B9S1J9_RICCO</name>
<sequence length="126" mass="13623">MEPNEGNIFQSQAQTMARANPKVGKPPTRLQKKAPSSLEVNYHTSSSSSSPLTPIPLLSPLIVSPRPLLQAAEEFRFPVVDGDIEKGGDNKKIASSVFLSVANGYSESSSLFAFFQSKCMLVDHAK</sequence>
<dbReference type="AlphaFoldDB" id="B9S1J9"/>
<dbReference type="EMBL" id="EQ973844">
    <property type="protein sequence ID" value="EEF42468.1"/>
    <property type="molecule type" value="Genomic_DNA"/>
</dbReference>
<reference evidence="3" key="1">
    <citation type="journal article" date="2010" name="Nat. Biotechnol.">
        <title>Draft genome sequence of the oilseed species Ricinus communis.</title>
        <authorList>
            <person name="Chan A.P."/>
            <person name="Crabtree J."/>
            <person name="Zhao Q."/>
            <person name="Lorenzi H."/>
            <person name="Orvis J."/>
            <person name="Puiu D."/>
            <person name="Melake-Berhan A."/>
            <person name="Jones K.M."/>
            <person name="Redman J."/>
            <person name="Chen G."/>
            <person name="Cahoon E.B."/>
            <person name="Gedil M."/>
            <person name="Stanke M."/>
            <person name="Haas B.J."/>
            <person name="Wortman J.R."/>
            <person name="Fraser-Liggett C.M."/>
            <person name="Ravel J."/>
            <person name="Rabinowicz P.D."/>
        </authorList>
    </citation>
    <scope>NUCLEOTIDE SEQUENCE [LARGE SCALE GENOMIC DNA]</scope>
    <source>
        <strain evidence="3">cv. Hale</strain>
    </source>
</reference>
<dbReference type="InterPro" id="IPR040381">
    <property type="entry name" value="At4g14450-like"/>
</dbReference>
<evidence type="ECO:0000256" key="1">
    <source>
        <dbReference type="SAM" id="MobiDB-lite"/>
    </source>
</evidence>
<dbReference type="eggNOG" id="ENOG502S7WG">
    <property type="taxonomic scope" value="Eukaryota"/>
</dbReference>
<dbReference type="PANTHER" id="PTHR33912:SF5">
    <property type="entry name" value="F22G5.17"/>
    <property type="match status" value="1"/>
</dbReference>
<accession>B9S1J9</accession>
<dbReference type="Proteomes" id="UP000008311">
    <property type="component" value="Unassembled WGS sequence"/>
</dbReference>
<feature type="compositionally biased region" description="Polar residues" evidence="1">
    <location>
        <begin position="7"/>
        <end position="17"/>
    </location>
</feature>
<protein>
    <submittedName>
        <fullName evidence="2">Uncharacterized protein</fullName>
    </submittedName>
</protein>
<evidence type="ECO:0000313" key="2">
    <source>
        <dbReference type="EMBL" id="EEF42468.1"/>
    </source>
</evidence>
<dbReference type="InParanoid" id="B9S1J9"/>
<dbReference type="OrthoDB" id="773117at2759"/>
<gene>
    <name evidence="2" type="ORF">RCOM_0865590</name>
</gene>
<dbReference type="PANTHER" id="PTHR33912">
    <property type="entry name" value="OS01G0939400 PROTEIN"/>
    <property type="match status" value="1"/>
</dbReference>
<proteinExistence type="predicted"/>
<feature type="region of interest" description="Disordered" evidence="1">
    <location>
        <begin position="1"/>
        <end position="52"/>
    </location>
</feature>
<organism evidence="2 3">
    <name type="scientific">Ricinus communis</name>
    <name type="common">Castor bean</name>
    <dbReference type="NCBI Taxonomy" id="3988"/>
    <lineage>
        <taxon>Eukaryota</taxon>
        <taxon>Viridiplantae</taxon>
        <taxon>Streptophyta</taxon>
        <taxon>Embryophyta</taxon>
        <taxon>Tracheophyta</taxon>
        <taxon>Spermatophyta</taxon>
        <taxon>Magnoliopsida</taxon>
        <taxon>eudicotyledons</taxon>
        <taxon>Gunneridae</taxon>
        <taxon>Pentapetalae</taxon>
        <taxon>rosids</taxon>
        <taxon>fabids</taxon>
        <taxon>Malpighiales</taxon>
        <taxon>Euphorbiaceae</taxon>
        <taxon>Acalyphoideae</taxon>
        <taxon>Acalypheae</taxon>
        <taxon>Ricinus</taxon>
    </lineage>
</organism>
<keyword evidence="3" id="KW-1185">Reference proteome</keyword>
<evidence type="ECO:0000313" key="3">
    <source>
        <dbReference type="Proteomes" id="UP000008311"/>
    </source>
</evidence>